<dbReference type="InterPro" id="IPR003593">
    <property type="entry name" value="AAA+_ATPase"/>
</dbReference>
<comment type="function">
    <text evidence="9">Part of the ABC transporter FtsEX involved in cellular division. Has ATPase activity.</text>
</comment>
<dbReference type="InterPro" id="IPR003439">
    <property type="entry name" value="ABC_transporter-like_ATP-bd"/>
</dbReference>
<organism evidence="12 13">
    <name type="scientific">Kytococcus schroeteri</name>
    <dbReference type="NCBI Taxonomy" id="138300"/>
    <lineage>
        <taxon>Bacteria</taxon>
        <taxon>Bacillati</taxon>
        <taxon>Actinomycetota</taxon>
        <taxon>Actinomycetes</taxon>
        <taxon>Micrococcales</taxon>
        <taxon>Kytococcaceae</taxon>
        <taxon>Kytococcus</taxon>
    </lineage>
</organism>
<dbReference type="PROSITE" id="PS00211">
    <property type="entry name" value="ABC_TRANSPORTER_1"/>
    <property type="match status" value="1"/>
</dbReference>
<keyword evidence="13" id="KW-1185">Reference proteome</keyword>
<evidence type="ECO:0000256" key="5">
    <source>
        <dbReference type="ARBA" id="ARBA00022840"/>
    </source>
</evidence>
<dbReference type="FunFam" id="3.40.50.300:FF:000056">
    <property type="entry name" value="Cell division ATP-binding protein FtsE"/>
    <property type="match status" value="1"/>
</dbReference>
<name>A0A2I1PA99_9MICO</name>
<dbReference type="InterPro" id="IPR017871">
    <property type="entry name" value="ABC_transporter-like_CS"/>
</dbReference>
<dbReference type="SUPFAM" id="SSF52540">
    <property type="entry name" value="P-loop containing nucleoside triphosphate hydrolases"/>
    <property type="match status" value="1"/>
</dbReference>
<dbReference type="PANTHER" id="PTHR43166">
    <property type="entry name" value="AMINO ACID IMPORT ATP-BINDING PROTEIN"/>
    <property type="match status" value="1"/>
</dbReference>
<dbReference type="GO" id="GO:0006865">
    <property type="term" value="P:amino acid transport"/>
    <property type="evidence" value="ECO:0007669"/>
    <property type="project" value="UniProtKB-KW"/>
</dbReference>
<dbReference type="InterPro" id="IPR050086">
    <property type="entry name" value="MetN_ABC_transporter-like"/>
</dbReference>
<comment type="subunit">
    <text evidence="10">Homodimer. Forms a membrane-associated complex with FtsX.</text>
</comment>
<evidence type="ECO:0000256" key="8">
    <source>
        <dbReference type="ARBA" id="ARBA00023136"/>
    </source>
</evidence>
<dbReference type="AlphaFoldDB" id="A0A2I1PA99"/>
<evidence type="ECO:0000256" key="3">
    <source>
        <dbReference type="ARBA" id="ARBA00022475"/>
    </source>
</evidence>
<comment type="caution">
    <text evidence="12">The sequence shown here is derived from an EMBL/GenBank/DDBJ whole genome shotgun (WGS) entry which is preliminary data.</text>
</comment>
<dbReference type="CDD" id="cd03258">
    <property type="entry name" value="ABC_MetN_methionine_transporter"/>
    <property type="match status" value="1"/>
</dbReference>
<reference evidence="12 13" key="1">
    <citation type="submission" date="2017-12" db="EMBL/GenBank/DDBJ databases">
        <title>Phylogenetic diversity of female urinary microbiome.</title>
        <authorList>
            <person name="Thomas-White K."/>
            <person name="Wolfe A.J."/>
        </authorList>
    </citation>
    <scope>NUCLEOTIDE SEQUENCE [LARGE SCALE GENOMIC DNA]</scope>
    <source>
        <strain evidence="12 13">UMB1298</strain>
    </source>
</reference>
<dbReference type="InterPro" id="IPR041701">
    <property type="entry name" value="MetN_ABC"/>
</dbReference>
<dbReference type="SMART" id="SM00382">
    <property type="entry name" value="AAA"/>
    <property type="match status" value="1"/>
</dbReference>
<keyword evidence="4" id="KW-0547">Nucleotide-binding</keyword>
<keyword evidence="5 12" id="KW-0067">ATP-binding</keyword>
<evidence type="ECO:0000256" key="6">
    <source>
        <dbReference type="ARBA" id="ARBA00022967"/>
    </source>
</evidence>
<evidence type="ECO:0000256" key="2">
    <source>
        <dbReference type="ARBA" id="ARBA00022448"/>
    </source>
</evidence>
<dbReference type="InterPro" id="IPR027417">
    <property type="entry name" value="P-loop_NTPase"/>
</dbReference>
<dbReference type="EMBL" id="PKIZ01000012">
    <property type="protein sequence ID" value="PKZ41553.1"/>
    <property type="molecule type" value="Genomic_DNA"/>
</dbReference>
<gene>
    <name evidence="12" type="ORF">CYJ76_07320</name>
</gene>
<protein>
    <submittedName>
        <fullName evidence="12">Methionine ABC transporter ATP-binding protein</fullName>
    </submittedName>
</protein>
<dbReference type="GO" id="GO:0005524">
    <property type="term" value="F:ATP binding"/>
    <property type="evidence" value="ECO:0007669"/>
    <property type="project" value="UniProtKB-KW"/>
</dbReference>
<keyword evidence="2" id="KW-0813">Transport</keyword>
<keyword evidence="8" id="KW-0472">Membrane</keyword>
<dbReference type="Pfam" id="PF00005">
    <property type="entry name" value="ABC_tran"/>
    <property type="match status" value="1"/>
</dbReference>
<evidence type="ECO:0000259" key="11">
    <source>
        <dbReference type="PROSITE" id="PS50893"/>
    </source>
</evidence>
<dbReference type="Gene3D" id="3.40.50.300">
    <property type="entry name" value="P-loop containing nucleotide triphosphate hydrolases"/>
    <property type="match status" value="1"/>
</dbReference>
<dbReference type="GO" id="GO:0016887">
    <property type="term" value="F:ATP hydrolysis activity"/>
    <property type="evidence" value="ECO:0007669"/>
    <property type="project" value="InterPro"/>
</dbReference>
<accession>A0A2I1PA99</accession>
<dbReference type="PROSITE" id="PS50893">
    <property type="entry name" value="ABC_TRANSPORTER_2"/>
    <property type="match status" value="1"/>
</dbReference>
<dbReference type="OrthoDB" id="9802264at2"/>
<proteinExistence type="inferred from homology"/>
<evidence type="ECO:0000256" key="7">
    <source>
        <dbReference type="ARBA" id="ARBA00022970"/>
    </source>
</evidence>
<evidence type="ECO:0000313" key="12">
    <source>
        <dbReference type="EMBL" id="PKZ41553.1"/>
    </source>
</evidence>
<keyword evidence="7" id="KW-0029">Amino-acid transport</keyword>
<sequence length="316" mass="33256">MDNVSKTYFPRGAGEPVRALEDVSLHIGRGQVHGIVGPSGSGKSTLVRCINLLERPTSGRVTVDGRELTALSSGQVRAARRDIGMIFQHFNLLDSRTAAQNVALPLELAGVGRAERTRRAAELLERVGLGGRAKAHPRQLSGGQKQRVAIARALVTHPSVLLCDEATSALDPETTSSVLDLLRELTADLGLTTVLITHEMDVVTRVADGVTLLADGHVVESGSLAEVAATRGSALASQLVPRPVRALDAADLPAGSRIVTVDLATQDENAVIAELRATGAEVQVAAARVENVHGARVGILDLLVTQPSTHRQEIPA</sequence>
<dbReference type="Proteomes" id="UP000234206">
    <property type="component" value="Unassembled WGS sequence"/>
</dbReference>
<evidence type="ECO:0000256" key="1">
    <source>
        <dbReference type="ARBA" id="ARBA00005417"/>
    </source>
</evidence>
<feature type="domain" description="ABC transporter" evidence="11">
    <location>
        <begin position="1"/>
        <end position="240"/>
    </location>
</feature>
<evidence type="ECO:0000256" key="9">
    <source>
        <dbReference type="ARBA" id="ARBA00054718"/>
    </source>
</evidence>
<evidence type="ECO:0000313" key="13">
    <source>
        <dbReference type="Proteomes" id="UP000234206"/>
    </source>
</evidence>
<keyword evidence="6" id="KW-1278">Translocase</keyword>
<dbReference type="GO" id="GO:0005886">
    <property type="term" value="C:plasma membrane"/>
    <property type="evidence" value="ECO:0007669"/>
    <property type="project" value="UniProtKB-ARBA"/>
</dbReference>
<keyword evidence="3" id="KW-1003">Cell membrane</keyword>
<dbReference type="PANTHER" id="PTHR43166:SF30">
    <property type="entry name" value="METHIONINE IMPORT ATP-BINDING PROTEIN METN"/>
    <property type="match status" value="1"/>
</dbReference>
<evidence type="ECO:0000256" key="10">
    <source>
        <dbReference type="ARBA" id="ARBA00063837"/>
    </source>
</evidence>
<evidence type="ECO:0000256" key="4">
    <source>
        <dbReference type="ARBA" id="ARBA00022741"/>
    </source>
</evidence>
<comment type="similarity">
    <text evidence="1">Belongs to the ABC transporter superfamily.</text>
</comment>